<proteinExistence type="inferred from homology"/>
<keyword evidence="8 21" id="KW-1003">Cell membrane</keyword>
<comment type="function">
    <text evidence="16 21">This protein is associated with nerve growth. It is a major component of the motile 'growth cones' that form the tips of elongating axons. Plays a role in axonal and dendritic filopodia induction.</text>
</comment>
<dbReference type="Pfam" id="PF10580">
    <property type="entry name" value="Neuromodulin_N"/>
    <property type="match status" value="1"/>
</dbReference>
<dbReference type="Gene3D" id="1.20.5.190">
    <property type="match status" value="1"/>
</dbReference>
<dbReference type="GO" id="GO:0005737">
    <property type="term" value="C:cytoplasm"/>
    <property type="evidence" value="ECO:0007669"/>
    <property type="project" value="UniProtKB-SubCell"/>
</dbReference>
<dbReference type="Pfam" id="PF00612">
    <property type="entry name" value="IQ"/>
    <property type="match status" value="1"/>
</dbReference>
<keyword evidence="13" id="KW-0472">Membrane</keyword>
<evidence type="ECO:0000256" key="8">
    <source>
        <dbReference type="ARBA" id="ARBA00022475"/>
    </source>
</evidence>
<dbReference type="Pfam" id="PF06614">
    <property type="entry name" value="Neuromodulin"/>
    <property type="match status" value="1"/>
</dbReference>
<evidence type="ECO:0000256" key="5">
    <source>
        <dbReference type="ARBA" id="ARBA00005890"/>
    </source>
</evidence>
<evidence type="ECO:0000256" key="15">
    <source>
        <dbReference type="ARBA" id="ARBA00023288"/>
    </source>
</evidence>
<evidence type="ECO:0000256" key="2">
    <source>
        <dbReference type="ARBA" id="ARBA00004484"/>
    </source>
</evidence>
<dbReference type="InterPro" id="IPR001422">
    <property type="entry name" value="Neuromodulin"/>
</dbReference>
<evidence type="ECO:0000259" key="24">
    <source>
        <dbReference type="Pfam" id="PF10580"/>
    </source>
</evidence>
<dbReference type="AlphaFoldDB" id="A0A834QJ88"/>
<dbReference type="GO" id="GO:0031103">
    <property type="term" value="P:axon regeneration"/>
    <property type="evidence" value="ECO:0007669"/>
    <property type="project" value="TreeGrafter"/>
</dbReference>
<evidence type="ECO:0000256" key="14">
    <source>
        <dbReference type="ARBA" id="ARBA00023273"/>
    </source>
</evidence>
<dbReference type="SMART" id="SM00015">
    <property type="entry name" value="IQ"/>
    <property type="match status" value="1"/>
</dbReference>
<evidence type="ECO:0000256" key="20">
    <source>
        <dbReference type="ARBA" id="ARBA00046855"/>
    </source>
</evidence>
<evidence type="ECO:0000256" key="4">
    <source>
        <dbReference type="ARBA" id="ARBA00004516"/>
    </source>
</evidence>
<gene>
    <name evidence="25" type="ORF">GHT09_009791</name>
</gene>
<evidence type="ECO:0000256" key="21">
    <source>
        <dbReference type="RuleBase" id="RU368113"/>
    </source>
</evidence>
<dbReference type="InterPro" id="IPR000048">
    <property type="entry name" value="IQ_motif_EF-hand-BS"/>
</dbReference>
<feature type="compositionally biased region" description="Polar residues" evidence="22">
    <location>
        <begin position="188"/>
        <end position="197"/>
    </location>
</feature>
<keyword evidence="14 21" id="KW-0966">Cell projection</keyword>
<keyword evidence="21" id="KW-0564">Palmitate</keyword>
<evidence type="ECO:0000313" key="26">
    <source>
        <dbReference type="Proteomes" id="UP000662637"/>
    </source>
</evidence>
<dbReference type="PROSITE" id="PS50096">
    <property type="entry name" value="IQ"/>
    <property type="match status" value="1"/>
</dbReference>
<dbReference type="GO" id="GO:0005516">
    <property type="term" value="F:calmodulin binding"/>
    <property type="evidence" value="ECO:0007669"/>
    <property type="project" value="UniProtKB-UniRule"/>
</dbReference>
<keyword evidence="9 21" id="KW-0341">Growth regulation</keyword>
<evidence type="ECO:0000256" key="6">
    <source>
        <dbReference type="ARBA" id="ARBA00021591"/>
    </source>
</evidence>
<dbReference type="CDD" id="cd23767">
    <property type="entry name" value="IQCD"/>
    <property type="match status" value="1"/>
</dbReference>
<feature type="compositionally biased region" description="Low complexity" evidence="22">
    <location>
        <begin position="115"/>
        <end position="126"/>
    </location>
</feature>
<dbReference type="GO" id="GO:0043204">
    <property type="term" value="C:perikaryon"/>
    <property type="evidence" value="ECO:0007669"/>
    <property type="project" value="UniProtKB-SubCell"/>
</dbReference>
<dbReference type="Proteomes" id="UP000662637">
    <property type="component" value="Unassembled WGS sequence"/>
</dbReference>
<feature type="compositionally biased region" description="Low complexity" evidence="22">
    <location>
        <begin position="72"/>
        <end position="96"/>
    </location>
</feature>
<feature type="compositionally biased region" description="Low complexity" evidence="22">
    <location>
        <begin position="165"/>
        <end position="187"/>
    </location>
</feature>
<feature type="domain" description="Neuromodulin C-terminal" evidence="23">
    <location>
        <begin position="67"/>
        <end position="197"/>
    </location>
</feature>
<dbReference type="InterPro" id="IPR018947">
    <property type="entry name" value="Neuromodulin_N"/>
</dbReference>
<keyword evidence="21" id="KW-0597">Phosphoprotein</keyword>
<keyword evidence="21" id="KW-0963">Cytoplasm</keyword>
<dbReference type="InterPro" id="IPR017454">
    <property type="entry name" value="Neuromodulin_C"/>
</dbReference>
<evidence type="ECO:0000256" key="11">
    <source>
        <dbReference type="ARBA" id="ARBA00022902"/>
    </source>
</evidence>
<feature type="domain" description="Neuromodulin N-terminal" evidence="24">
    <location>
        <begin position="2"/>
        <end position="30"/>
    </location>
</feature>
<feature type="compositionally biased region" description="Basic and acidic residues" evidence="22">
    <location>
        <begin position="53"/>
        <end position="71"/>
    </location>
</feature>
<sequence>MLSCLRTKPVGKNAEDQKIEQDRIKPEDRAQRAATKIQARFRGYITRKRLRGEKKGDAQAAEAKAEEKEEGALAADGVGTEEAQGPAAQAAPATGPEAEEPGKAGDPPSEEKQAEGAPEGAPEQAATQVPAPSEEMAGSAKAELSTHNSPSSRAEVVPAKEEPQPADVPAAAATTPAAEDTALEATAQPPTETAESS</sequence>
<evidence type="ECO:0000256" key="10">
    <source>
        <dbReference type="ARBA" id="ARBA00022782"/>
    </source>
</evidence>
<dbReference type="PANTHER" id="PTHR10699:SF15">
    <property type="entry name" value="NEUROMODULIN"/>
    <property type="match status" value="1"/>
</dbReference>
<evidence type="ECO:0000256" key="12">
    <source>
        <dbReference type="ARBA" id="ARBA00023018"/>
    </source>
</evidence>
<comment type="caution">
    <text evidence="25">The sequence shown here is derived from an EMBL/GenBank/DDBJ whole genome shotgun (WGS) entry which is preliminary data.</text>
</comment>
<keyword evidence="12 21" id="KW-0770">Synapse</keyword>
<evidence type="ECO:0000259" key="23">
    <source>
        <dbReference type="Pfam" id="PF06614"/>
    </source>
</evidence>
<keyword evidence="15 21" id="KW-0449">Lipoprotein</keyword>
<organism evidence="25 26">
    <name type="scientific">Marmota monax</name>
    <name type="common">Woodchuck</name>
    <dbReference type="NCBI Taxonomy" id="9995"/>
    <lineage>
        <taxon>Eukaryota</taxon>
        <taxon>Metazoa</taxon>
        <taxon>Chordata</taxon>
        <taxon>Craniata</taxon>
        <taxon>Vertebrata</taxon>
        <taxon>Euteleostomi</taxon>
        <taxon>Mammalia</taxon>
        <taxon>Eutheria</taxon>
        <taxon>Euarchontoglires</taxon>
        <taxon>Glires</taxon>
        <taxon>Rodentia</taxon>
        <taxon>Sciuromorpha</taxon>
        <taxon>Sciuridae</taxon>
        <taxon>Xerinae</taxon>
        <taxon>Marmotini</taxon>
        <taxon>Marmota</taxon>
    </lineage>
</organism>
<evidence type="ECO:0000256" key="19">
    <source>
        <dbReference type="ARBA" id="ARBA00034103"/>
    </source>
</evidence>
<feature type="region of interest" description="Disordered" evidence="22">
    <location>
        <begin position="1"/>
        <end position="197"/>
    </location>
</feature>
<keyword evidence="7 21" id="KW-0217">Developmental protein</keyword>
<name>A0A834QJ88_MARMO</name>
<comment type="PTM">
    <text evidence="21">Palmitoylated. Palmitoylation is essential for plasma membrane association.</text>
</comment>
<dbReference type="GO" id="GO:0035727">
    <property type="term" value="F:lysophosphatidic acid binding"/>
    <property type="evidence" value="ECO:0007669"/>
    <property type="project" value="TreeGrafter"/>
</dbReference>
<dbReference type="PRINTS" id="PR00215">
    <property type="entry name" value="NEUROMODULIN"/>
</dbReference>
<evidence type="ECO:0000256" key="17">
    <source>
        <dbReference type="ARBA" id="ARBA00030597"/>
    </source>
</evidence>
<reference evidence="25" key="1">
    <citation type="submission" date="2020-08" db="EMBL/GenBank/DDBJ databases">
        <authorList>
            <person name="Shumante A."/>
            <person name="Zimin A.V."/>
            <person name="Puiu D."/>
            <person name="Salzberg S.L."/>
        </authorList>
    </citation>
    <scope>NUCLEOTIDE SEQUENCE</scope>
    <source>
        <strain evidence="25">WC2-LM</strain>
        <tissue evidence="25">Liver</tissue>
    </source>
</reference>
<comment type="subunit">
    <text evidence="20 21">Identified in a complex containing FGFR4, NCAM1, CDH2, PLCG1, FRS2, SRC, SHC1, GAP43 and CTTN. Interacts (via IQ domain) with calmodulin. Binds calmodulin with a greater affinity in the absence of Ca(2+) than in its presence.</text>
</comment>
<dbReference type="GO" id="GO:0040008">
    <property type="term" value="P:regulation of growth"/>
    <property type="evidence" value="ECO:0007669"/>
    <property type="project" value="UniProtKB-UniRule"/>
</dbReference>
<dbReference type="GO" id="GO:0016198">
    <property type="term" value="P:axon choice point recognition"/>
    <property type="evidence" value="ECO:0007669"/>
    <property type="project" value="TreeGrafter"/>
</dbReference>
<dbReference type="GO" id="GO:0014069">
    <property type="term" value="C:postsynaptic density"/>
    <property type="evidence" value="ECO:0007669"/>
    <property type="project" value="TreeGrafter"/>
</dbReference>
<comment type="similarity">
    <text evidence="5 21">Belongs to the neuromodulin family.</text>
</comment>
<dbReference type="GO" id="GO:0030425">
    <property type="term" value="C:dendrite"/>
    <property type="evidence" value="ECO:0007669"/>
    <property type="project" value="UniProtKB-SubCell"/>
</dbReference>
<comment type="subcellular location">
    <subcellularLocation>
        <location evidence="21">Cell membrane</location>
        <topology evidence="21">Peripheral membrane protein</topology>
        <orientation evidence="21">Cytoplasmic side</orientation>
    </subcellularLocation>
    <subcellularLocation>
        <location evidence="3 21">Cell projection</location>
        <location evidence="3 21">Growth cone membrane</location>
        <topology evidence="3 21">Peripheral membrane protein</topology>
        <orientation evidence="3 21">Cytoplasmic side</orientation>
    </subcellularLocation>
    <subcellularLocation>
        <location evidence="19 21">Synapse</location>
    </subcellularLocation>
    <subcellularLocation>
        <location evidence="4 21">Cell projection</location>
        <location evidence="4 21">Filopodium membrane</location>
        <topology evidence="4 21">Peripheral membrane protein</topology>
    </subcellularLocation>
    <subcellularLocation>
        <location evidence="2 21">Perikaryon</location>
    </subcellularLocation>
    <subcellularLocation>
        <location evidence="1 21">Cell projection</location>
        <location evidence="1 21">Dendrite</location>
    </subcellularLocation>
    <subcellularLocation>
        <location evidence="21">Cell projection</location>
        <location evidence="21">Axon</location>
    </subcellularLocation>
    <subcellularLocation>
        <location evidence="21">Cytoplasm</location>
    </subcellularLocation>
    <text evidence="21">Cytoplasmic surface of growth cone and synaptic plasma membranes.</text>
</comment>
<dbReference type="GO" id="GO:0031527">
    <property type="term" value="C:filopodium membrane"/>
    <property type="evidence" value="ECO:0007669"/>
    <property type="project" value="UniProtKB-SubCell"/>
</dbReference>
<evidence type="ECO:0000256" key="9">
    <source>
        <dbReference type="ARBA" id="ARBA00022604"/>
    </source>
</evidence>
<evidence type="ECO:0000313" key="25">
    <source>
        <dbReference type="EMBL" id="KAF7479072.1"/>
    </source>
</evidence>
<feature type="compositionally biased region" description="Basic and acidic residues" evidence="22">
    <location>
        <begin position="13"/>
        <end position="31"/>
    </location>
</feature>
<dbReference type="GO" id="GO:0032584">
    <property type="term" value="C:growth cone membrane"/>
    <property type="evidence" value="ECO:0007669"/>
    <property type="project" value="UniProtKB-SubCell"/>
</dbReference>
<evidence type="ECO:0000256" key="22">
    <source>
        <dbReference type="SAM" id="MobiDB-lite"/>
    </source>
</evidence>
<evidence type="ECO:0000256" key="13">
    <source>
        <dbReference type="ARBA" id="ARBA00023136"/>
    </source>
</evidence>
<dbReference type="GO" id="GO:0042246">
    <property type="term" value="P:tissue regeneration"/>
    <property type="evidence" value="ECO:0007669"/>
    <property type="project" value="TreeGrafter"/>
</dbReference>
<evidence type="ECO:0000256" key="7">
    <source>
        <dbReference type="ARBA" id="ARBA00022473"/>
    </source>
</evidence>
<evidence type="ECO:0000256" key="1">
    <source>
        <dbReference type="ARBA" id="ARBA00004279"/>
    </source>
</evidence>
<dbReference type="EMBL" id="WJEC01001336">
    <property type="protein sequence ID" value="KAF7479072.1"/>
    <property type="molecule type" value="Genomic_DNA"/>
</dbReference>
<accession>A0A834QJ88</accession>
<protein>
    <recommendedName>
        <fullName evidence="6 21">Neuromodulin</fullName>
    </recommendedName>
    <alternativeName>
        <fullName evidence="17 21">Axonal membrane protein GAP-43</fullName>
    </alternativeName>
    <alternativeName>
        <fullName evidence="18 21">Growth-associated protein 43</fullName>
    </alternativeName>
</protein>
<dbReference type="GO" id="GO:1901981">
    <property type="term" value="F:phosphatidylinositol phosphate binding"/>
    <property type="evidence" value="ECO:0007669"/>
    <property type="project" value="TreeGrafter"/>
</dbReference>
<evidence type="ECO:0000256" key="3">
    <source>
        <dbReference type="ARBA" id="ARBA00004503"/>
    </source>
</evidence>
<evidence type="ECO:0000256" key="16">
    <source>
        <dbReference type="ARBA" id="ARBA00025215"/>
    </source>
</evidence>
<dbReference type="PANTHER" id="PTHR10699">
    <property type="entry name" value="NEUROMODULIN"/>
    <property type="match status" value="1"/>
</dbReference>
<evidence type="ECO:0000256" key="18">
    <source>
        <dbReference type="ARBA" id="ARBA00033250"/>
    </source>
</evidence>
<keyword evidence="10 21" id="KW-0221">Differentiation</keyword>
<keyword evidence="11 21" id="KW-0524">Neurogenesis</keyword>
<dbReference type="GO" id="GO:0001786">
    <property type="term" value="F:phosphatidylserine binding"/>
    <property type="evidence" value="ECO:0007669"/>
    <property type="project" value="TreeGrafter"/>
</dbReference>
<keyword evidence="21" id="KW-0112">Calmodulin-binding</keyword>